<dbReference type="PRINTS" id="PR00081">
    <property type="entry name" value="GDHRDH"/>
</dbReference>
<comment type="caution">
    <text evidence="3">The sequence shown here is derived from an EMBL/GenBank/DDBJ whole genome shotgun (WGS) entry which is preliminary data.</text>
</comment>
<keyword evidence="2" id="KW-0560">Oxidoreductase</keyword>
<feature type="non-terminal residue" evidence="3">
    <location>
        <position position="1"/>
    </location>
</feature>
<dbReference type="PROSITE" id="PS00061">
    <property type="entry name" value="ADH_SHORT"/>
    <property type="match status" value="1"/>
</dbReference>
<dbReference type="GO" id="GO:0032787">
    <property type="term" value="P:monocarboxylic acid metabolic process"/>
    <property type="evidence" value="ECO:0007669"/>
    <property type="project" value="UniProtKB-ARBA"/>
</dbReference>
<reference evidence="3 4" key="1">
    <citation type="submission" date="2019-11" db="EMBL/GenBank/DDBJ databases">
        <title>Metabolism of dissolved organic matter in forest soils.</title>
        <authorList>
            <person name="Cyle K.T."/>
            <person name="Wilhelm R.C."/>
            <person name="Martinez C.E."/>
        </authorList>
    </citation>
    <scope>NUCLEOTIDE SEQUENCE [LARGE SCALE GENOMIC DNA]</scope>
    <source>
        <strain evidence="3 4">5N</strain>
    </source>
</reference>
<evidence type="ECO:0000313" key="4">
    <source>
        <dbReference type="Proteomes" id="UP000655523"/>
    </source>
</evidence>
<dbReference type="RefSeq" id="WP_172179012.1">
    <property type="nucleotide sequence ID" value="NZ_WOEZ01000335.1"/>
</dbReference>
<organism evidence="3 4">
    <name type="scientific">Paraburkholderia elongata</name>
    <dbReference type="NCBI Taxonomy" id="2675747"/>
    <lineage>
        <taxon>Bacteria</taxon>
        <taxon>Pseudomonadati</taxon>
        <taxon>Pseudomonadota</taxon>
        <taxon>Betaproteobacteria</taxon>
        <taxon>Burkholderiales</taxon>
        <taxon>Burkholderiaceae</taxon>
        <taxon>Paraburkholderia</taxon>
    </lineage>
</organism>
<dbReference type="InterPro" id="IPR020904">
    <property type="entry name" value="Sc_DH/Rdtase_CS"/>
</dbReference>
<name>A0A972NZ97_9BURK</name>
<dbReference type="Pfam" id="PF13561">
    <property type="entry name" value="adh_short_C2"/>
    <property type="match status" value="1"/>
</dbReference>
<dbReference type="SUPFAM" id="SSF51735">
    <property type="entry name" value="NAD(P)-binding Rossmann-fold domains"/>
    <property type="match status" value="1"/>
</dbReference>
<dbReference type="FunFam" id="3.40.50.720:FF:000173">
    <property type="entry name" value="3-oxoacyl-[acyl-carrier protein] reductase"/>
    <property type="match status" value="1"/>
</dbReference>
<sequence>INWDAVIRTNLDSVFNMTKPVCDSMVERGWGRIINVSSIIGSKGGFGQTNYAAAKAGMHGFTKSLALEVAKKGVTVNTISPGYIATKMVMAVPEDIRETKIIPQIPVGRLGEPDEVAALVLYLCSREAGFVTGANIAINGGQHLQ</sequence>
<dbReference type="PANTHER" id="PTHR42879:SF2">
    <property type="entry name" value="3-OXOACYL-[ACYL-CARRIER-PROTEIN] REDUCTASE FABG"/>
    <property type="match status" value="1"/>
</dbReference>
<dbReference type="Gene3D" id="3.40.50.720">
    <property type="entry name" value="NAD(P)-binding Rossmann-like Domain"/>
    <property type="match status" value="1"/>
</dbReference>
<dbReference type="Proteomes" id="UP000655523">
    <property type="component" value="Unassembled WGS sequence"/>
</dbReference>
<evidence type="ECO:0000256" key="1">
    <source>
        <dbReference type="ARBA" id="ARBA00006484"/>
    </source>
</evidence>
<dbReference type="PANTHER" id="PTHR42879">
    <property type="entry name" value="3-OXOACYL-(ACYL-CARRIER-PROTEIN) REDUCTASE"/>
    <property type="match status" value="1"/>
</dbReference>
<gene>
    <name evidence="3" type="ORF">GNZ13_50725</name>
</gene>
<keyword evidence="4" id="KW-1185">Reference proteome</keyword>
<dbReference type="PRINTS" id="PR00080">
    <property type="entry name" value="SDRFAMILY"/>
</dbReference>
<accession>A0A972NZ97</accession>
<comment type="similarity">
    <text evidence="1">Belongs to the short-chain dehydrogenases/reductases (SDR) family.</text>
</comment>
<dbReference type="InterPro" id="IPR050259">
    <property type="entry name" value="SDR"/>
</dbReference>
<protein>
    <submittedName>
        <fullName evidence="3">SDR family oxidoreductase</fullName>
    </submittedName>
</protein>
<dbReference type="InterPro" id="IPR002347">
    <property type="entry name" value="SDR_fam"/>
</dbReference>
<dbReference type="EMBL" id="WOEZ01000335">
    <property type="protein sequence ID" value="NPT62546.1"/>
    <property type="molecule type" value="Genomic_DNA"/>
</dbReference>
<evidence type="ECO:0000256" key="2">
    <source>
        <dbReference type="ARBA" id="ARBA00023002"/>
    </source>
</evidence>
<dbReference type="GO" id="GO:0016491">
    <property type="term" value="F:oxidoreductase activity"/>
    <property type="evidence" value="ECO:0007669"/>
    <property type="project" value="UniProtKB-KW"/>
</dbReference>
<evidence type="ECO:0000313" key="3">
    <source>
        <dbReference type="EMBL" id="NPT62546.1"/>
    </source>
</evidence>
<dbReference type="AlphaFoldDB" id="A0A972NZ97"/>
<dbReference type="InterPro" id="IPR036291">
    <property type="entry name" value="NAD(P)-bd_dom_sf"/>
</dbReference>
<proteinExistence type="inferred from homology"/>